<evidence type="ECO:0000256" key="1">
    <source>
        <dbReference type="SAM" id="MobiDB-lite"/>
    </source>
</evidence>
<reference evidence="2 3" key="1">
    <citation type="submission" date="2024-08" db="EMBL/GenBank/DDBJ databases">
        <title>Insights into the chromosomal genome structure of Flemingia macrophylla.</title>
        <authorList>
            <person name="Ding Y."/>
            <person name="Zhao Y."/>
            <person name="Bi W."/>
            <person name="Wu M."/>
            <person name="Zhao G."/>
            <person name="Gong Y."/>
            <person name="Li W."/>
            <person name="Zhang P."/>
        </authorList>
    </citation>
    <scope>NUCLEOTIDE SEQUENCE [LARGE SCALE GENOMIC DNA]</scope>
    <source>
        <strain evidence="2">DYQJB</strain>
        <tissue evidence="2">Leaf</tissue>
    </source>
</reference>
<name>A0ABD1KZP2_9FABA</name>
<dbReference type="Proteomes" id="UP001603857">
    <property type="component" value="Unassembled WGS sequence"/>
</dbReference>
<evidence type="ECO:0000313" key="3">
    <source>
        <dbReference type="Proteomes" id="UP001603857"/>
    </source>
</evidence>
<accession>A0ABD1KZP2</accession>
<sequence>MFGVVASGSPSSSWIAFRSGGCGFVRNFSHIKPGRWINVKPMRVGVHPEATMRTWGRPFSSDNGSCGRANVDEPIAQIETDKLLANEGDTVEPGDATHVAPFKSTSEKAAPKPTQKDSEEKKTPKVETTLAEEKPKAPPSTLKSPTETQLPLKETERRVDR</sequence>
<proteinExistence type="predicted"/>
<evidence type="ECO:0000313" key="2">
    <source>
        <dbReference type="EMBL" id="KAL2316737.1"/>
    </source>
</evidence>
<dbReference type="EMBL" id="JBGMDY010000011">
    <property type="protein sequence ID" value="KAL2316737.1"/>
    <property type="molecule type" value="Genomic_DNA"/>
</dbReference>
<protein>
    <submittedName>
        <fullName evidence="2">Uncharacterized protein</fullName>
    </submittedName>
</protein>
<feature type="compositionally biased region" description="Basic and acidic residues" evidence="1">
    <location>
        <begin position="105"/>
        <end position="136"/>
    </location>
</feature>
<gene>
    <name evidence="2" type="ORF">Fmac_030613</name>
</gene>
<feature type="region of interest" description="Disordered" evidence="1">
    <location>
        <begin position="86"/>
        <end position="161"/>
    </location>
</feature>
<comment type="caution">
    <text evidence="2">The sequence shown here is derived from an EMBL/GenBank/DDBJ whole genome shotgun (WGS) entry which is preliminary data.</text>
</comment>
<keyword evidence="3" id="KW-1185">Reference proteome</keyword>
<organism evidence="2 3">
    <name type="scientific">Flemingia macrophylla</name>
    <dbReference type="NCBI Taxonomy" id="520843"/>
    <lineage>
        <taxon>Eukaryota</taxon>
        <taxon>Viridiplantae</taxon>
        <taxon>Streptophyta</taxon>
        <taxon>Embryophyta</taxon>
        <taxon>Tracheophyta</taxon>
        <taxon>Spermatophyta</taxon>
        <taxon>Magnoliopsida</taxon>
        <taxon>eudicotyledons</taxon>
        <taxon>Gunneridae</taxon>
        <taxon>Pentapetalae</taxon>
        <taxon>rosids</taxon>
        <taxon>fabids</taxon>
        <taxon>Fabales</taxon>
        <taxon>Fabaceae</taxon>
        <taxon>Papilionoideae</taxon>
        <taxon>50 kb inversion clade</taxon>
        <taxon>NPAAA clade</taxon>
        <taxon>indigoferoid/millettioid clade</taxon>
        <taxon>Phaseoleae</taxon>
        <taxon>Flemingia</taxon>
    </lineage>
</organism>
<dbReference type="AlphaFoldDB" id="A0ABD1KZP2"/>